<dbReference type="EMBL" id="JAAIUV010000007">
    <property type="protein sequence ID" value="NEX78468.1"/>
    <property type="molecule type" value="Genomic_DNA"/>
</dbReference>
<feature type="compositionally biased region" description="Basic residues" evidence="1">
    <location>
        <begin position="57"/>
        <end position="67"/>
    </location>
</feature>
<evidence type="ECO:0000256" key="1">
    <source>
        <dbReference type="SAM" id="MobiDB-lite"/>
    </source>
</evidence>
<reference evidence="2" key="1">
    <citation type="submission" date="2020-02" db="EMBL/GenBank/DDBJ databases">
        <title>Bacillus sedimentmangrovi sp. nov., isolated from sediment of the mangrove ecosystem.</title>
        <authorList>
            <person name="Liu G."/>
        </authorList>
    </citation>
    <scope>NUCLEOTIDE SEQUENCE [LARGE SCALE GENOMIC DNA]</scope>
    <source>
        <strain evidence="2">SgZ-7</strain>
    </source>
</reference>
<protein>
    <submittedName>
        <fullName evidence="2">Uncharacterized protein</fullName>
    </submittedName>
</protein>
<sequence>MSKERRGFNDFHDNVLGMSDERRKRVVIDADRVIIRADKVIIENEDRRDHDRDHDRRDHHRRGFSWI</sequence>
<evidence type="ECO:0000313" key="2">
    <source>
        <dbReference type="EMBL" id="NEX78468.1"/>
    </source>
</evidence>
<gene>
    <name evidence="2" type="ORF">G4Z05_06110</name>
</gene>
<evidence type="ECO:0000313" key="3">
    <source>
        <dbReference type="Proteomes" id="UP000481621"/>
    </source>
</evidence>
<feature type="region of interest" description="Disordered" evidence="1">
    <location>
        <begin position="46"/>
        <end position="67"/>
    </location>
</feature>
<dbReference type="RefSeq" id="WP_163250990.1">
    <property type="nucleotide sequence ID" value="NZ_JAAIUV010000007.1"/>
</dbReference>
<accession>A0A6B3TPC5</accession>
<name>A0A6B3TPC5_9BACI</name>
<feature type="compositionally biased region" description="Basic and acidic residues" evidence="1">
    <location>
        <begin position="46"/>
        <end position="56"/>
    </location>
</feature>
<keyword evidence="3" id="KW-1185">Reference proteome</keyword>
<proteinExistence type="predicted"/>
<organism evidence="2 3">
    <name type="scientific">Neobacillus thermocopriae</name>
    <dbReference type="NCBI Taxonomy" id="1215031"/>
    <lineage>
        <taxon>Bacteria</taxon>
        <taxon>Bacillati</taxon>
        <taxon>Bacillota</taxon>
        <taxon>Bacilli</taxon>
        <taxon>Bacillales</taxon>
        <taxon>Bacillaceae</taxon>
        <taxon>Neobacillus</taxon>
    </lineage>
</organism>
<dbReference type="Proteomes" id="UP000481621">
    <property type="component" value="Unassembled WGS sequence"/>
</dbReference>
<dbReference type="AlphaFoldDB" id="A0A6B3TPC5"/>
<comment type="caution">
    <text evidence="2">The sequence shown here is derived from an EMBL/GenBank/DDBJ whole genome shotgun (WGS) entry which is preliminary data.</text>
</comment>